<protein>
    <submittedName>
        <fullName evidence="1">Uncharacterized protein</fullName>
    </submittedName>
</protein>
<dbReference type="EMBL" id="JBFOLJ010000012">
    <property type="protein sequence ID" value="KAL2489017.1"/>
    <property type="molecule type" value="Genomic_DNA"/>
</dbReference>
<sequence>MSIKLCKSLVISGFILYIFYILLSNHPCCYSSNIFTKLRQKDPKYSDPHFIPTNLSHVVFGIAGSSKTWRNRRWYVETWWRPNITRGYVFMDRFPKEFLPWPPSSPPFRISQDTSSYKHYDKHPNPQAIRMAHLILETFKAENEGVRWYVLADDDTVVFINNLEDVLARYDHSKYFYIGMNSESHASNVYHSFSMAFGGAGYALSYPLAKALVNNLDVCIKRYPTLYGSDHILQSCVADLGVSLTLEKGFHQIDVHSDISGLLSAHPQSPLLSLHHLDFVNPIFPYMNQNESLNHLMEAAKTDESRLLQQSICYHKPKNWSFSISWGYTVQLYEAIFPPSILQRPLQTFTPWSKSVWPLFVFNTRIPSKNPCEAPRVFFFDSVENRSGDHFITSYSRRKPPSFPPCLSTGNHSADNVSKIYVISPTWKHDPIGNRRECCDIMYITGTNTTEIKLRNCLENEIVP</sequence>
<reference evidence="2" key="1">
    <citation type="submission" date="2024-07" db="EMBL/GenBank/DDBJ databases">
        <title>Two chromosome-level genome assemblies of Korean endemic species Abeliophyllum distichum and Forsythia ovata (Oleaceae).</title>
        <authorList>
            <person name="Jang H."/>
        </authorList>
    </citation>
    <scope>NUCLEOTIDE SEQUENCE [LARGE SCALE GENOMIC DNA]</scope>
</reference>
<dbReference type="InterPro" id="IPR006740">
    <property type="entry name" value="DUF604"/>
</dbReference>
<name>A0ABD1RKV2_9LAMI</name>
<evidence type="ECO:0000313" key="2">
    <source>
        <dbReference type="Proteomes" id="UP001604277"/>
    </source>
</evidence>
<keyword evidence="2" id="KW-1185">Reference proteome</keyword>
<accession>A0ABD1RKV2</accession>
<dbReference type="PANTHER" id="PTHR10811">
    <property type="entry name" value="FRINGE-RELATED"/>
    <property type="match status" value="1"/>
</dbReference>
<dbReference type="Gene3D" id="3.90.550.50">
    <property type="match status" value="1"/>
</dbReference>
<proteinExistence type="predicted"/>
<dbReference type="Pfam" id="PF04646">
    <property type="entry name" value="DUF604"/>
    <property type="match status" value="1"/>
</dbReference>
<dbReference type="AlphaFoldDB" id="A0ABD1RKV2"/>
<gene>
    <name evidence="1" type="ORF">Fot_42309</name>
</gene>
<evidence type="ECO:0000313" key="1">
    <source>
        <dbReference type="EMBL" id="KAL2489017.1"/>
    </source>
</evidence>
<dbReference type="FunFam" id="3.90.550.50:FF:000038">
    <property type="entry name" value="Predicted protein"/>
    <property type="match status" value="1"/>
</dbReference>
<dbReference type="Proteomes" id="UP001604277">
    <property type="component" value="Unassembled WGS sequence"/>
</dbReference>
<organism evidence="1 2">
    <name type="scientific">Forsythia ovata</name>
    <dbReference type="NCBI Taxonomy" id="205694"/>
    <lineage>
        <taxon>Eukaryota</taxon>
        <taxon>Viridiplantae</taxon>
        <taxon>Streptophyta</taxon>
        <taxon>Embryophyta</taxon>
        <taxon>Tracheophyta</taxon>
        <taxon>Spermatophyta</taxon>
        <taxon>Magnoliopsida</taxon>
        <taxon>eudicotyledons</taxon>
        <taxon>Gunneridae</taxon>
        <taxon>Pentapetalae</taxon>
        <taxon>asterids</taxon>
        <taxon>lamiids</taxon>
        <taxon>Lamiales</taxon>
        <taxon>Oleaceae</taxon>
        <taxon>Forsythieae</taxon>
        <taxon>Forsythia</taxon>
    </lineage>
</organism>
<comment type="caution">
    <text evidence="1">The sequence shown here is derived from an EMBL/GenBank/DDBJ whole genome shotgun (WGS) entry which is preliminary data.</text>
</comment>